<feature type="compositionally biased region" description="Basic and acidic residues" evidence="3">
    <location>
        <begin position="1917"/>
        <end position="1935"/>
    </location>
</feature>
<feature type="compositionally biased region" description="Basic and acidic residues" evidence="3">
    <location>
        <begin position="1851"/>
        <end position="1862"/>
    </location>
</feature>
<feature type="region of interest" description="Disordered" evidence="3">
    <location>
        <begin position="1291"/>
        <end position="1368"/>
    </location>
</feature>
<dbReference type="GeneTree" id="ENSGT00390000018900"/>
<feature type="region of interest" description="Disordered" evidence="3">
    <location>
        <begin position="2089"/>
        <end position="2197"/>
    </location>
</feature>
<gene>
    <name evidence="6" type="primary">AHCTF1</name>
</gene>
<dbReference type="Proteomes" id="UP000001595">
    <property type="component" value="Chromosome 1"/>
</dbReference>
<feature type="compositionally biased region" description="Polar residues" evidence="3">
    <location>
        <begin position="1316"/>
        <end position="1331"/>
    </location>
</feature>
<dbReference type="SUPFAM" id="SSF50998">
    <property type="entry name" value="Quinoprotein alcohol dehydrogenase-like"/>
    <property type="match status" value="1"/>
</dbReference>
<evidence type="ECO:0000259" key="4">
    <source>
        <dbReference type="Pfam" id="PF13934"/>
    </source>
</evidence>
<protein>
    <submittedName>
        <fullName evidence="6">AT-hook containing transcription factor 1</fullName>
    </submittedName>
</protein>
<evidence type="ECO:0000313" key="7">
    <source>
        <dbReference type="Proteomes" id="UP000001595"/>
    </source>
</evidence>
<dbReference type="GO" id="GO:0005634">
    <property type="term" value="C:nucleus"/>
    <property type="evidence" value="ECO:0007669"/>
    <property type="project" value="UniProtKB-SubCell"/>
</dbReference>
<dbReference type="InterPro" id="IPR052620">
    <property type="entry name" value="ELYS/MEL-28_NucAsmblyFactor"/>
</dbReference>
<keyword evidence="2" id="KW-0539">Nucleus</keyword>
<feature type="compositionally biased region" description="Basic and acidic residues" evidence="3">
    <location>
        <begin position="1995"/>
        <end position="2016"/>
    </location>
</feature>
<dbReference type="Ensembl" id="ENSPPYT00000038518.1">
    <property type="protein sequence ID" value="ENSPPYP00000027744.1"/>
    <property type="gene ID" value="ENSPPYG00000000042.3"/>
</dbReference>
<feature type="region of interest" description="Disordered" evidence="3">
    <location>
        <begin position="1218"/>
        <end position="1237"/>
    </location>
</feature>
<evidence type="ECO:0000256" key="3">
    <source>
        <dbReference type="SAM" id="MobiDB-lite"/>
    </source>
</evidence>
<keyword evidence="7" id="KW-1185">Reference proteome</keyword>
<feature type="compositionally biased region" description="Polar residues" evidence="3">
    <location>
        <begin position="1755"/>
        <end position="1769"/>
    </location>
</feature>
<dbReference type="InterPro" id="IPR032040">
    <property type="entry name" value="ELYS-bb"/>
</dbReference>
<feature type="compositionally biased region" description="Low complexity" evidence="3">
    <location>
        <begin position="1807"/>
        <end position="1818"/>
    </location>
</feature>
<feature type="domain" description="ELYS-like" evidence="4">
    <location>
        <begin position="733"/>
        <end position="955"/>
    </location>
</feature>
<name>A0A8I5UBV2_PONAB</name>
<dbReference type="InterPro" id="IPR011047">
    <property type="entry name" value="Quinoprotein_ADH-like_sf"/>
</dbReference>
<evidence type="ECO:0000259" key="5">
    <source>
        <dbReference type="Pfam" id="PF16687"/>
    </source>
</evidence>
<feature type="compositionally biased region" description="Basic and acidic residues" evidence="3">
    <location>
        <begin position="1871"/>
        <end position="1883"/>
    </location>
</feature>
<sequence>MFSFKNIYSGSMRDLRAQVTSGLLPFPEVTLQALGEDEITLESVLRGKFAAGKNGLACLACGPQLEVVNSITGERLSAYRFSGVSEQPPVVLAVKEFSWQKRTGLLIGLEETEGSVLCLYDLGISKVVKAVVLPGRVTAIEPIINHGGASASTQHLHPSLRWLFGVAAVVTDVGQILLIDLCLDDLSCNQNEVEASDLEVLTGIPAEVPHIRESVMREGRHLCFQLVSPTGTAVSTLSYINRTNQLAVGFSDGYLALWNMKSMKREYYIQLESGQVPVYAVTFQEPENDPRNCCYLWAVQSTQDSEGDVLSLHLLQLAFGNRKCLASGQILYEGLEYCEERYTLDLTGGMFPLRGQTSNTKLLGCQSIEKFRSHGDREEGVNEALSPDTSVSVFTWQVNIYGQGKPSVYLGLFDINRWYHAQMPDSLRSGEYLHNCSYFALWSLESVVSRTSPHGILDIIVHERSLNRGVPPSYPPPEQFFNPSTYNFDATCLLNSGVVHLTCTGFQKETLTFLKKSGPSLNEVIPDGYNRCLVAGLLSPRFVDVQPSSLSQEEQLEAILSAAIQTSSLGLLTGYIRRWITEEQPNSATNLRFVLEWTWNKVVLTKEEFDRLCVPLFDGSCHFMDPQTIQSIQQYYLLLSNLNIVLSCFASEAREITERGLIDLSNKFVVSHLICQYAQVVLWFSHSGLLPEGIDDSVQLSRLCYNYPVIQNYYTSRRQKFERLSRGKWNPDCLMIDGLVSQLGERIEKLWKRDEGGTGKYPPASLHAVFDMYLLDGVTEAAKHSITIYLLLDIMYSFPNKTDTPIESFPTVFAISWGQVKLIQGFWLIDHNDYESGLDLLFHPATAKPLSWQHSKIIQAFMSQGEHRQALRYIQTMKPTVSSGSDVILHLTVLLFNRCMVEAWSFLRQHCNRLNIEELLKHMYEVCQEMGLMEDLLKLPFTDTEQECLVKFLQSSASVQNHEFLLVHHLQRANYVPALKLNQTLKINVMNDRDPRLRERSLARNSILDQYGKILPRVHRKLAVERAKPYHLSTSSVFRLVSRPKPLSAVPKQVVTGTVLTRSVFINNVLSKIGEVWASKEPINSTTSYNSSKIEEPSPIVYSLPAPELPEAFFGTPISKASQKISRLLDLVVQPVPRPSQCSEFIQQSSMKSPLYLVSRSLPSSSQLKGSPQAISRASELHLLETPLVVKKAKSLAMSVTTSGFSEFTPQSILRSTLRSTPLASPSPSPGRSPQRLKETRISFVEEDVDPKWIPGAAGDSKLEVFTTPKKCAVPAETEWLKSKDRTTSFFLNSPEKEHQEMDVGSQSLEKLDVSKGNSSVSITSDETTLEYQDAPSPEDLEETVFTASKPKSSSTALTTNVTEQTEKDGGKDVFASELTPSDLQKQMGNLEDAETKDLLVAAEAFSELNHLSPIQGTEASLCAPSVYEGKVFTQKSKVPVSDEGLTSVETYTSAIRANDNTSMADVLGDSGNSSLTISEGPVVSEHRLNQEVAQNLKEDHEVEVGVLKESVALPEEKLPISDSPPDTQEIHVIEQEKLEAQDSGEEARNLSFNELYPSGTLKLQYNFDTIDQQFCDLADNKDTAECDIAEVDGELFVAQSNFTLILEGEEGEVEPSDFASSDVLPKAANTATEEKLVCSGENDNHGQVANLPSAITSDQKSQKVETLPYVPEPIKVAIAENLLDVIKDTRSKEITSDTMEQSVHETIPLVSQNIMCPTELVKSALKTAQKTSTMTMNVSQVDDMVSSKTRTRGQRIQNVNVKSAQQEASADVATPKMPGQSVRKKTRKAKEISEASENTYSDVRGISQNQQIPQNSITPRRGRRKKEVNQDILENTSSVEQELQITTGNKQDDKSSDEQLPVKRIRRVRGREVSPSDVREDSNLESSQLTLQAEFDMSATPRKRGRPRKINPSEDVGSKAVKEERSPKKKEAPSIKRRSTRNAPAKSENIDVGKPALGKSILVPNEELLMVMNSKKKLTKKSESQSQKHSLHSVSEERTDEMTQKETNDQEERLLARASFTTSSRSTRTRSSKAVLLPDLSEPNNEPLFSPVSEVPRKAKAKKIEVPAQLKELVSDLSSQFVISPPALRSRQKNTSNKNKLEDELKDDAQSVETVGKPKVKRIRTSKTKQASKNTEKESAWSPPPVEIRLISPLASPVDGVKSKPRKTTEVTGTGLGRNRKKLSSYPKQILRRKML</sequence>
<evidence type="ECO:0000313" key="6">
    <source>
        <dbReference type="Ensembl" id="ENSPPYP00000027744.1"/>
    </source>
</evidence>
<feature type="compositionally biased region" description="Polar residues" evidence="3">
    <location>
        <begin position="1833"/>
        <end position="1850"/>
    </location>
</feature>
<feature type="compositionally biased region" description="Polar residues" evidence="3">
    <location>
        <begin position="1346"/>
        <end position="1364"/>
    </location>
</feature>
<organism evidence="6 7">
    <name type="scientific">Pongo abelii</name>
    <name type="common">Sumatran orangutan</name>
    <name type="synonym">Pongo pygmaeus abelii</name>
    <dbReference type="NCBI Taxonomy" id="9601"/>
    <lineage>
        <taxon>Eukaryota</taxon>
        <taxon>Metazoa</taxon>
        <taxon>Chordata</taxon>
        <taxon>Craniata</taxon>
        <taxon>Vertebrata</taxon>
        <taxon>Euteleostomi</taxon>
        <taxon>Mammalia</taxon>
        <taxon>Eutheria</taxon>
        <taxon>Euarchontoglires</taxon>
        <taxon>Primates</taxon>
        <taxon>Haplorrhini</taxon>
        <taxon>Catarrhini</taxon>
        <taxon>Hominidae</taxon>
        <taxon>Pongo</taxon>
    </lineage>
</organism>
<dbReference type="Pfam" id="PF16687">
    <property type="entry name" value="ELYS-bb"/>
    <property type="match status" value="1"/>
</dbReference>
<comment type="subcellular location">
    <subcellularLocation>
        <location evidence="1">Nucleus</location>
    </subcellularLocation>
</comment>
<reference evidence="6 7" key="1">
    <citation type="submission" date="2008-02" db="EMBL/GenBank/DDBJ databases">
        <title>A 6x draft sequence assembly of the Pongo pygmaeus abelii genome.</title>
        <authorList>
            <person name="Wilson R.K."/>
            <person name="Mardis E."/>
        </authorList>
    </citation>
    <scope>NUCLEOTIDE SEQUENCE [LARGE SCALE GENOMIC DNA]</scope>
</reference>
<evidence type="ECO:0000256" key="1">
    <source>
        <dbReference type="ARBA" id="ARBA00004123"/>
    </source>
</evidence>
<proteinExistence type="predicted"/>
<feature type="domain" description="ELYS beta-propeller" evidence="5">
    <location>
        <begin position="12"/>
        <end position="500"/>
    </location>
</feature>
<evidence type="ECO:0000256" key="2">
    <source>
        <dbReference type="ARBA" id="ARBA00023242"/>
    </source>
</evidence>
<accession>A0A8I5UBV2</accession>
<dbReference type="Pfam" id="PF13934">
    <property type="entry name" value="ELYS"/>
    <property type="match status" value="1"/>
</dbReference>
<dbReference type="InterPro" id="IPR025151">
    <property type="entry name" value="ELYS_dom"/>
</dbReference>
<feature type="region of interest" description="Disordered" evidence="3">
    <location>
        <begin position="1741"/>
        <end position="1960"/>
    </location>
</feature>
<feature type="compositionally biased region" description="Low complexity" evidence="3">
    <location>
        <begin position="2017"/>
        <end position="2027"/>
    </location>
</feature>
<reference evidence="6" key="3">
    <citation type="submission" date="2025-09" db="UniProtKB">
        <authorList>
            <consortium name="Ensembl"/>
        </authorList>
    </citation>
    <scope>IDENTIFICATION</scope>
</reference>
<feature type="compositionally biased region" description="Basic and acidic residues" evidence="3">
    <location>
        <begin position="2100"/>
        <end position="2110"/>
    </location>
</feature>
<dbReference type="PANTHER" id="PTHR21583:SF8">
    <property type="entry name" value="PROTEIN ELYS"/>
    <property type="match status" value="1"/>
</dbReference>
<feature type="compositionally biased region" description="Basic residues" evidence="3">
    <location>
        <begin position="2119"/>
        <end position="2128"/>
    </location>
</feature>
<dbReference type="PANTHER" id="PTHR21583">
    <property type="entry name" value="ELYS PROTEIN"/>
    <property type="match status" value="1"/>
</dbReference>
<reference evidence="6" key="2">
    <citation type="submission" date="2025-08" db="UniProtKB">
        <authorList>
            <consortium name="Ensembl"/>
        </authorList>
    </citation>
    <scope>IDENTIFICATION</scope>
</reference>
<feature type="region of interest" description="Disordered" evidence="3">
    <location>
        <begin position="1975"/>
        <end position="2059"/>
    </location>
</feature>